<reference evidence="2" key="1">
    <citation type="journal article" date="2004" name="Nature">
        <title>Genome duplication in the teleost fish Tetraodon nigroviridis reveals the early vertebrate proto-karyotype.</title>
        <authorList>
            <person name="Jaillon O."/>
            <person name="Aury J.-M."/>
            <person name="Brunet F."/>
            <person name="Petit J.-L."/>
            <person name="Stange-Thomann N."/>
            <person name="Mauceli E."/>
            <person name="Bouneau L."/>
            <person name="Fischer C."/>
            <person name="Ozouf-Costaz C."/>
            <person name="Bernot A."/>
            <person name="Nicaud S."/>
            <person name="Jaffe D."/>
            <person name="Fisher S."/>
            <person name="Lutfalla G."/>
            <person name="Dossat C."/>
            <person name="Segurens B."/>
            <person name="Dasilva C."/>
            <person name="Salanoubat M."/>
            <person name="Levy M."/>
            <person name="Boudet N."/>
            <person name="Castellano S."/>
            <person name="Anthouard V."/>
            <person name="Jubin C."/>
            <person name="Castelli V."/>
            <person name="Katinka M."/>
            <person name="Vacherie B."/>
            <person name="Biemont C."/>
            <person name="Skalli Z."/>
            <person name="Cattolico L."/>
            <person name="Poulain J."/>
            <person name="De Berardinis V."/>
            <person name="Cruaud C."/>
            <person name="Duprat S."/>
            <person name="Brottier P."/>
            <person name="Coutanceau J.-P."/>
            <person name="Gouzy J."/>
            <person name="Parra G."/>
            <person name="Lardier G."/>
            <person name="Chapple C."/>
            <person name="McKernan K.J."/>
            <person name="McEwan P."/>
            <person name="Bosak S."/>
            <person name="Kellis M."/>
            <person name="Volff J.-N."/>
            <person name="Guigo R."/>
            <person name="Zody M.C."/>
            <person name="Mesirov J."/>
            <person name="Lindblad-Toh K."/>
            <person name="Birren B."/>
            <person name="Nusbaum C."/>
            <person name="Kahn D."/>
            <person name="Robinson-Rechavi M."/>
            <person name="Laudet V."/>
            <person name="Schachter V."/>
            <person name="Quetier F."/>
            <person name="Saurin W."/>
            <person name="Scarpelli C."/>
            <person name="Wincker P."/>
            <person name="Lander E.S."/>
            <person name="Weissenbach J."/>
            <person name="Roest Crollius H."/>
        </authorList>
    </citation>
    <scope>NUCLEOTIDE SEQUENCE [LARGE SCALE GENOMIC DNA]</scope>
</reference>
<reference evidence="2" key="2">
    <citation type="submission" date="2004-02" db="EMBL/GenBank/DDBJ databases">
        <authorList>
            <consortium name="Genoscope"/>
            <consortium name="Whitehead Institute Centre for Genome Research"/>
        </authorList>
    </citation>
    <scope>NUCLEOTIDE SEQUENCE</scope>
</reference>
<organism evidence="2">
    <name type="scientific">Tetraodon nigroviridis</name>
    <name type="common">Spotted green pufferfish</name>
    <name type="synonym">Chelonodon nigroviridis</name>
    <dbReference type="NCBI Taxonomy" id="99883"/>
    <lineage>
        <taxon>Eukaryota</taxon>
        <taxon>Metazoa</taxon>
        <taxon>Chordata</taxon>
        <taxon>Craniata</taxon>
        <taxon>Vertebrata</taxon>
        <taxon>Euteleostomi</taxon>
        <taxon>Actinopterygii</taxon>
        <taxon>Neopterygii</taxon>
        <taxon>Teleostei</taxon>
        <taxon>Neoteleostei</taxon>
        <taxon>Acanthomorphata</taxon>
        <taxon>Eupercaria</taxon>
        <taxon>Tetraodontiformes</taxon>
        <taxon>Tetradontoidea</taxon>
        <taxon>Tetraodontidae</taxon>
        <taxon>Tetraodon</taxon>
    </lineage>
</organism>
<proteinExistence type="predicted"/>
<accession>Q4T8U3</accession>
<dbReference type="KEGG" id="tng:GSTEN00005074G001"/>
<feature type="region of interest" description="Disordered" evidence="1">
    <location>
        <begin position="1"/>
        <end position="60"/>
    </location>
</feature>
<dbReference type="OrthoDB" id="8961630at2759"/>
<evidence type="ECO:0000313" key="2">
    <source>
        <dbReference type="EMBL" id="CAF90689.1"/>
    </source>
</evidence>
<feature type="non-terminal residue" evidence="2">
    <location>
        <position position="1"/>
    </location>
</feature>
<gene>
    <name evidence="2" type="ORF">GSTENG00005074001</name>
</gene>
<comment type="caution">
    <text evidence="2">The sequence shown here is derived from an EMBL/GenBank/DDBJ whole genome shotgun (WGS) entry which is preliminary data.</text>
</comment>
<dbReference type="AlphaFoldDB" id="Q4T8U3"/>
<evidence type="ECO:0000256" key="1">
    <source>
        <dbReference type="SAM" id="MobiDB-lite"/>
    </source>
</evidence>
<feature type="compositionally biased region" description="Low complexity" evidence="1">
    <location>
        <begin position="51"/>
        <end position="60"/>
    </location>
</feature>
<name>Q4T8U3_TETNG</name>
<protein>
    <submittedName>
        <fullName evidence="2">(spotted green pufferfish) hypothetical protein</fullName>
    </submittedName>
</protein>
<sequence>PPGKSTPVGVSGPAEPSNPCDPFQPFGSDAVDPFQSKKGPEDPFSSRDPFASSSAPSKSP</sequence>
<dbReference type="EMBL" id="CAAE01007728">
    <property type="protein sequence ID" value="CAF90689.1"/>
    <property type="molecule type" value="Genomic_DNA"/>
</dbReference>
<feature type="non-terminal residue" evidence="2">
    <location>
        <position position="60"/>
    </location>
</feature>